<dbReference type="PANTHER" id="PTHR23407">
    <property type="entry name" value="ATPASE INHIBITOR/5-FORMYLTETRAHYDROFOLATE CYCLO-LIGASE"/>
    <property type="match status" value="1"/>
</dbReference>
<feature type="binding site" evidence="4">
    <location>
        <begin position="162"/>
        <end position="170"/>
    </location>
    <ligand>
        <name>ATP</name>
        <dbReference type="ChEBI" id="CHEBI:30616"/>
    </ligand>
</feature>
<feature type="region of interest" description="Disordered" evidence="6">
    <location>
        <begin position="1"/>
        <end position="20"/>
    </location>
</feature>
<keyword evidence="7" id="KW-0436">Ligase</keyword>
<dbReference type="EC" id="6.3.3.2" evidence="5"/>
<evidence type="ECO:0000256" key="3">
    <source>
        <dbReference type="ARBA" id="ARBA00022840"/>
    </source>
</evidence>
<dbReference type="InterPro" id="IPR002698">
    <property type="entry name" value="FTHF_cligase"/>
</dbReference>
<gene>
    <name evidence="7" type="ORF">CGZ93_03825</name>
</gene>
<dbReference type="SUPFAM" id="SSF100950">
    <property type="entry name" value="NagB/RpiA/CoA transferase-like"/>
    <property type="match status" value="1"/>
</dbReference>
<evidence type="ECO:0000256" key="2">
    <source>
        <dbReference type="ARBA" id="ARBA00022741"/>
    </source>
</evidence>
<keyword evidence="3 4" id="KW-0067">ATP-binding</keyword>
<keyword evidence="5" id="KW-0479">Metal-binding</keyword>
<reference evidence="7 8" key="1">
    <citation type="submission" date="2017-07" db="EMBL/GenBank/DDBJ databases">
        <title>Draft whole genome sequences of clinical Proprionibacteriaceae strains.</title>
        <authorList>
            <person name="Bernier A.-M."/>
            <person name="Bernard K."/>
            <person name="Domingo M.-C."/>
        </authorList>
    </citation>
    <scope>NUCLEOTIDE SEQUENCE [LARGE SCALE GENOMIC DNA]</scope>
    <source>
        <strain evidence="7 8">NML 130396</strain>
    </source>
</reference>
<dbReference type="OrthoDB" id="3242798at2"/>
<name>A0A255HC38_9ACTN</name>
<dbReference type="Proteomes" id="UP000216311">
    <property type="component" value="Unassembled WGS sequence"/>
</dbReference>
<feature type="binding site" evidence="4">
    <location>
        <begin position="26"/>
        <end position="30"/>
    </location>
    <ligand>
        <name>ATP</name>
        <dbReference type="ChEBI" id="CHEBI:30616"/>
    </ligand>
</feature>
<organism evidence="7 8">
    <name type="scientific">Enemella dayhoffiae</name>
    <dbReference type="NCBI Taxonomy" id="2016507"/>
    <lineage>
        <taxon>Bacteria</taxon>
        <taxon>Bacillati</taxon>
        <taxon>Actinomycetota</taxon>
        <taxon>Actinomycetes</taxon>
        <taxon>Propionibacteriales</taxon>
        <taxon>Propionibacteriaceae</taxon>
        <taxon>Enemella</taxon>
    </lineage>
</organism>
<dbReference type="InterPro" id="IPR037171">
    <property type="entry name" value="NagB/RpiA_transferase-like"/>
</dbReference>
<dbReference type="NCBIfam" id="TIGR02727">
    <property type="entry name" value="MTHFS_bact"/>
    <property type="match status" value="1"/>
</dbReference>
<dbReference type="PANTHER" id="PTHR23407:SF1">
    <property type="entry name" value="5-FORMYLTETRAHYDROFOLATE CYCLO-LIGASE"/>
    <property type="match status" value="1"/>
</dbReference>
<dbReference type="Gene3D" id="3.40.50.10420">
    <property type="entry name" value="NagB/RpiA/CoA transferase-like"/>
    <property type="match status" value="1"/>
</dbReference>
<comment type="catalytic activity">
    <reaction evidence="5">
        <text>(6S)-5-formyl-5,6,7,8-tetrahydrofolate + ATP = (6R)-5,10-methenyltetrahydrofolate + ADP + phosphate</text>
        <dbReference type="Rhea" id="RHEA:10488"/>
        <dbReference type="ChEBI" id="CHEBI:30616"/>
        <dbReference type="ChEBI" id="CHEBI:43474"/>
        <dbReference type="ChEBI" id="CHEBI:57455"/>
        <dbReference type="ChEBI" id="CHEBI:57457"/>
        <dbReference type="ChEBI" id="CHEBI:456216"/>
        <dbReference type="EC" id="6.3.3.2"/>
    </reaction>
</comment>
<dbReference type="PIRSF" id="PIRSF006806">
    <property type="entry name" value="FTHF_cligase"/>
    <property type="match status" value="1"/>
</dbReference>
<dbReference type="GO" id="GO:0030272">
    <property type="term" value="F:5-formyltetrahydrofolate cyclo-ligase activity"/>
    <property type="evidence" value="ECO:0007669"/>
    <property type="project" value="UniProtKB-EC"/>
</dbReference>
<dbReference type="GO" id="GO:0005524">
    <property type="term" value="F:ATP binding"/>
    <property type="evidence" value="ECO:0007669"/>
    <property type="project" value="UniProtKB-KW"/>
</dbReference>
<comment type="cofactor">
    <cofactor evidence="5">
        <name>Mg(2+)</name>
        <dbReference type="ChEBI" id="CHEBI:18420"/>
    </cofactor>
</comment>
<dbReference type="Pfam" id="PF01812">
    <property type="entry name" value="5-FTHF_cyc-lig"/>
    <property type="match status" value="1"/>
</dbReference>
<keyword evidence="2 4" id="KW-0547">Nucleotide-binding</keyword>
<feature type="binding site" evidence="4">
    <location>
        <position position="78"/>
    </location>
    <ligand>
        <name>substrate</name>
    </ligand>
</feature>
<evidence type="ECO:0000256" key="1">
    <source>
        <dbReference type="ARBA" id="ARBA00010638"/>
    </source>
</evidence>
<comment type="similarity">
    <text evidence="1 5">Belongs to the 5-formyltetrahydrofolate cyclo-ligase family.</text>
</comment>
<feature type="binding site" evidence="4">
    <location>
        <position position="73"/>
    </location>
    <ligand>
        <name>substrate</name>
    </ligand>
</feature>
<evidence type="ECO:0000256" key="6">
    <source>
        <dbReference type="SAM" id="MobiDB-lite"/>
    </source>
</evidence>
<proteinExistence type="inferred from homology"/>
<protein>
    <recommendedName>
        <fullName evidence="5">5-formyltetrahydrofolate cyclo-ligase</fullName>
        <ecNumber evidence="5">6.3.3.2</ecNumber>
    </recommendedName>
</protein>
<evidence type="ECO:0000256" key="4">
    <source>
        <dbReference type="PIRSR" id="PIRSR006806-1"/>
    </source>
</evidence>
<comment type="caution">
    <text evidence="7">The sequence shown here is derived from an EMBL/GenBank/DDBJ whole genome shotgun (WGS) entry which is preliminary data.</text>
</comment>
<evidence type="ECO:0000313" key="7">
    <source>
        <dbReference type="EMBL" id="OYO24523.1"/>
    </source>
</evidence>
<dbReference type="AlphaFoldDB" id="A0A255HC38"/>
<keyword evidence="5" id="KW-0460">Magnesium</keyword>
<dbReference type="GO" id="GO:0035999">
    <property type="term" value="P:tetrahydrofolate interconversion"/>
    <property type="evidence" value="ECO:0007669"/>
    <property type="project" value="TreeGrafter"/>
</dbReference>
<accession>A0A255HC38</accession>
<dbReference type="GO" id="GO:0009396">
    <property type="term" value="P:folic acid-containing compound biosynthetic process"/>
    <property type="evidence" value="ECO:0007669"/>
    <property type="project" value="TreeGrafter"/>
</dbReference>
<keyword evidence="8" id="KW-1185">Reference proteome</keyword>
<feature type="compositionally biased region" description="Basic and acidic residues" evidence="6">
    <location>
        <begin position="1"/>
        <end position="12"/>
    </location>
</feature>
<dbReference type="EMBL" id="NMVQ01000003">
    <property type="protein sequence ID" value="OYO24523.1"/>
    <property type="molecule type" value="Genomic_DNA"/>
</dbReference>
<sequence length="219" mass="23752">MSLPDRPGRTDHGGSTADAHALQEAKQLLRAAVRQRRTARSEQERATDDHARFLHLQRFWGMPTAGSVVAIYLSHGSEPSTLELISWLAAHQVRILLPVLDRQPDGRPRREPDWAAYAGPERLRAGLWGIPEPTTEPLGATGLAEAAVIVCSGLAGTERGDRLGVGGGWYDRARAYAAADAVSLLLLNDDEVLPTLPVQPWDRPVDVIATPTRLLRAGG</sequence>
<evidence type="ECO:0000256" key="5">
    <source>
        <dbReference type="RuleBase" id="RU361279"/>
    </source>
</evidence>
<dbReference type="RefSeq" id="WP_094362830.1">
    <property type="nucleotide sequence ID" value="NZ_NMVQ01000003.1"/>
</dbReference>
<evidence type="ECO:0000313" key="8">
    <source>
        <dbReference type="Proteomes" id="UP000216311"/>
    </source>
</evidence>
<dbReference type="InterPro" id="IPR024185">
    <property type="entry name" value="FTHF_cligase-like_sf"/>
</dbReference>
<dbReference type="GO" id="GO:0046872">
    <property type="term" value="F:metal ion binding"/>
    <property type="evidence" value="ECO:0007669"/>
    <property type="project" value="UniProtKB-KW"/>
</dbReference>